<protein>
    <submittedName>
        <fullName evidence="1">Uncharacterized protein</fullName>
    </submittedName>
</protein>
<name>A0A089HSU3_PAEDU</name>
<dbReference type="AlphaFoldDB" id="A0A089HSU3"/>
<organism evidence="1 2">
    <name type="scientific">Paenibacillus durus</name>
    <name type="common">Paenibacillus azotofixans</name>
    <dbReference type="NCBI Taxonomy" id="44251"/>
    <lineage>
        <taxon>Bacteria</taxon>
        <taxon>Bacillati</taxon>
        <taxon>Bacillota</taxon>
        <taxon>Bacilli</taxon>
        <taxon>Bacillales</taxon>
        <taxon>Paenibacillaceae</taxon>
        <taxon>Paenibacillus</taxon>
    </lineage>
</organism>
<proteinExistence type="predicted"/>
<gene>
    <name evidence="1" type="ORF">PDUR_19265</name>
</gene>
<keyword evidence="2" id="KW-1185">Reference proteome</keyword>
<dbReference type="EMBL" id="CP009288">
    <property type="protein sequence ID" value="AIQ13815.1"/>
    <property type="molecule type" value="Genomic_DNA"/>
</dbReference>
<evidence type="ECO:0000313" key="2">
    <source>
        <dbReference type="Proteomes" id="UP000029409"/>
    </source>
</evidence>
<dbReference type="RefSeq" id="WP_042207610.1">
    <property type="nucleotide sequence ID" value="NZ_CP009288.1"/>
</dbReference>
<dbReference type="OrthoDB" id="1848927at2"/>
<dbReference type="STRING" id="44251.PDUR_19265"/>
<reference evidence="1 2" key="1">
    <citation type="submission" date="2014-08" db="EMBL/GenBank/DDBJ databases">
        <title>Comparative genomics of the Paenibacillus odorifer group.</title>
        <authorList>
            <person name="den Bakker H.C."/>
            <person name="Tsai Y.-C."/>
            <person name="Martin N."/>
            <person name="Korlach J."/>
            <person name="Wiedmann M."/>
        </authorList>
    </citation>
    <scope>NUCLEOTIDE SEQUENCE [LARGE SCALE GENOMIC DNA]</scope>
    <source>
        <strain evidence="1 2">DSM 1735</strain>
    </source>
</reference>
<dbReference type="KEGG" id="pdu:PDUR_19265"/>
<dbReference type="eggNOG" id="ENOG5032WFS">
    <property type="taxonomic scope" value="Bacteria"/>
</dbReference>
<evidence type="ECO:0000313" key="1">
    <source>
        <dbReference type="EMBL" id="AIQ13815.1"/>
    </source>
</evidence>
<accession>A0A089HSU3</accession>
<sequence>MNQEPQTLYIPMGVKPEAEWFPGFGKQQLVQSIMGSGITVTLATLIWLLKGSVPFAVVTFLTGVSASVMMTTKDRHNLSVLDQLRFMIRFVKSQKVYPYRAMNEWPWQENKP</sequence>
<dbReference type="Proteomes" id="UP000029409">
    <property type="component" value="Chromosome"/>
</dbReference>